<keyword evidence="3" id="KW-1185">Reference proteome</keyword>
<dbReference type="EnsemblFungi" id="PTTG_29588-t43_1">
    <property type="protein sequence ID" value="PTTG_29588-t43_1-p1"/>
    <property type="gene ID" value="PTTG_29588"/>
</dbReference>
<reference evidence="1" key="2">
    <citation type="submission" date="2016-05" db="EMBL/GenBank/DDBJ databases">
        <title>Comparative analysis highlights variable genome content of wheat rusts and divergence of the mating loci.</title>
        <authorList>
            <person name="Cuomo C.A."/>
            <person name="Bakkeren G."/>
            <person name="Szabo L."/>
            <person name="Khalil H."/>
            <person name="Joly D."/>
            <person name="Goldberg J."/>
            <person name="Young S."/>
            <person name="Zeng Q."/>
            <person name="Fellers J."/>
        </authorList>
    </citation>
    <scope>NUCLEOTIDE SEQUENCE [LARGE SCALE GENOMIC DNA]</scope>
    <source>
        <strain evidence="1">1-1 BBBD Race 1</strain>
    </source>
</reference>
<dbReference type="VEuPathDB" id="FungiDB:PTTG_29588"/>
<feature type="non-terminal residue" evidence="1">
    <location>
        <position position="179"/>
    </location>
</feature>
<dbReference type="AlphaFoldDB" id="A0A180G3Q5"/>
<name>A0A180G3Q5_PUCT1</name>
<evidence type="ECO:0000313" key="3">
    <source>
        <dbReference type="Proteomes" id="UP000005240"/>
    </source>
</evidence>
<proteinExistence type="predicted"/>
<reference evidence="1" key="1">
    <citation type="submission" date="2009-11" db="EMBL/GenBank/DDBJ databases">
        <authorList>
            <consortium name="The Broad Institute Genome Sequencing Platform"/>
            <person name="Ward D."/>
            <person name="Feldgarden M."/>
            <person name="Earl A."/>
            <person name="Young S.K."/>
            <person name="Zeng Q."/>
            <person name="Koehrsen M."/>
            <person name="Alvarado L."/>
            <person name="Berlin A."/>
            <person name="Bochicchio J."/>
            <person name="Borenstein D."/>
            <person name="Chapman S.B."/>
            <person name="Chen Z."/>
            <person name="Engels R."/>
            <person name="Freedman E."/>
            <person name="Gellesch M."/>
            <person name="Goldberg J."/>
            <person name="Griggs A."/>
            <person name="Gujja S."/>
            <person name="Heilman E."/>
            <person name="Heiman D."/>
            <person name="Hepburn T."/>
            <person name="Howarth C."/>
            <person name="Jen D."/>
            <person name="Larson L."/>
            <person name="Lewis B."/>
            <person name="Mehta T."/>
            <person name="Park D."/>
            <person name="Pearson M."/>
            <person name="Roberts A."/>
            <person name="Saif S."/>
            <person name="Shea T."/>
            <person name="Shenoy N."/>
            <person name="Sisk P."/>
            <person name="Stolte C."/>
            <person name="Sykes S."/>
            <person name="Thomson T."/>
            <person name="Walk T."/>
            <person name="White J."/>
            <person name="Yandava C."/>
            <person name="Izard J."/>
            <person name="Baranova O.V."/>
            <person name="Blanton J.M."/>
            <person name="Tanner A.C."/>
            <person name="Dewhirst F.E."/>
            <person name="Haas B."/>
            <person name="Nusbaum C."/>
            <person name="Birren B."/>
        </authorList>
    </citation>
    <scope>NUCLEOTIDE SEQUENCE [LARGE SCALE GENOMIC DNA]</scope>
    <source>
        <strain evidence="1">1-1 BBBD Race 1</strain>
    </source>
</reference>
<dbReference type="Proteomes" id="UP000005240">
    <property type="component" value="Unassembled WGS sequence"/>
</dbReference>
<sequence>MEDLPNAEALLTDPGLELVPKTQEALPPAPPSRLTPVLIDYVLYVENPAYQPPPNSRGRPTSQPAKQWNKMVQKPNLGPSAINLEACTWHFFQNQVIVHICGNKEHMAKFLDEANALGKITWYGLVYGHATYGVSHLFQVKNASDFSEITKASAAAPNKKVGFKLTMVDPCEDQKYSAK</sequence>
<evidence type="ECO:0000313" key="1">
    <source>
        <dbReference type="EMBL" id="OAV87072.1"/>
    </source>
</evidence>
<accession>A0A180G3Q5</accession>
<reference evidence="2" key="4">
    <citation type="submission" date="2025-05" db="UniProtKB">
        <authorList>
            <consortium name="EnsemblFungi"/>
        </authorList>
    </citation>
    <scope>IDENTIFICATION</scope>
    <source>
        <strain evidence="2">isolate 1-1 / race 1 (BBBD)</strain>
    </source>
</reference>
<organism evidence="1">
    <name type="scientific">Puccinia triticina (isolate 1-1 / race 1 (BBBD))</name>
    <name type="common">Brown leaf rust fungus</name>
    <dbReference type="NCBI Taxonomy" id="630390"/>
    <lineage>
        <taxon>Eukaryota</taxon>
        <taxon>Fungi</taxon>
        <taxon>Dikarya</taxon>
        <taxon>Basidiomycota</taxon>
        <taxon>Pucciniomycotina</taxon>
        <taxon>Pucciniomycetes</taxon>
        <taxon>Pucciniales</taxon>
        <taxon>Pucciniaceae</taxon>
        <taxon>Puccinia</taxon>
    </lineage>
</organism>
<gene>
    <name evidence="1" type="ORF">PTTG_29588</name>
</gene>
<evidence type="ECO:0000313" key="2">
    <source>
        <dbReference type="EnsemblFungi" id="PTTG_29588-t43_1-p1"/>
    </source>
</evidence>
<dbReference type="EMBL" id="ADAS02000607">
    <property type="protein sequence ID" value="OAV87072.1"/>
    <property type="molecule type" value="Genomic_DNA"/>
</dbReference>
<protein>
    <submittedName>
        <fullName evidence="1 2">Uncharacterized protein</fullName>
    </submittedName>
</protein>
<reference evidence="2 3" key="3">
    <citation type="journal article" date="2017" name="G3 (Bethesda)">
        <title>Comparative analysis highlights variable genome content of wheat rusts and divergence of the mating loci.</title>
        <authorList>
            <person name="Cuomo C.A."/>
            <person name="Bakkeren G."/>
            <person name="Khalil H.B."/>
            <person name="Panwar V."/>
            <person name="Joly D."/>
            <person name="Linning R."/>
            <person name="Sakthikumar S."/>
            <person name="Song X."/>
            <person name="Adiconis X."/>
            <person name="Fan L."/>
            <person name="Goldberg J.M."/>
            <person name="Levin J.Z."/>
            <person name="Young S."/>
            <person name="Zeng Q."/>
            <person name="Anikster Y."/>
            <person name="Bruce M."/>
            <person name="Wang M."/>
            <person name="Yin C."/>
            <person name="McCallum B."/>
            <person name="Szabo L.J."/>
            <person name="Hulbert S."/>
            <person name="Chen X."/>
            <person name="Fellers J.P."/>
        </authorList>
    </citation>
    <scope>NUCLEOTIDE SEQUENCE</scope>
    <source>
        <strain evidence="3">Isolate 1-1 / race 1 (BBBD)</strain>
        <strain evidence="2">isolate 1-1 / race 1 (BBBD)</strain>
    </source>
</reference>